<sequence length="342" mass="38995">MDEEHDDAAVALTFLKQHINDLSPTVCAIHLSAEGAISEELTEFKGTVPAGTWYPRLQDLQIMPKVKATSRSDLHECQRLTPNVDLVSYGASEAECATKLVVFKYYFLNQFLYKTWHEMNLLARLPAHPNLVSFDSLVYDEPSDLLVGFTTVYLPGGTINKDTSRDFKLAWLKQLTHVIDDLNFRFGIMHQDAAPRNLLSGRIGHTWFCAERDDVKGVIFTLYEIITRDEQHRMVPHTEQDPHAVKELEEWVQHPEVRLDQDVAEYQAVLNGWVKQRREGKQTSMYTDGLEPIDWPEPNIVWEDCISLPWVRPAPSSSAQEIEPRSRVLRTSQGSTSSDSSS</sequence>
<evidence type="ECO:0000313" key="2">
    <source>
        <dbReference type="EMBL" id="KAK3678915.1"/>
    </source>
</evidence>
<feature type="compositionally biased region" description="Low complexity" evidence="1">
    <location>
        <begin position="332"/>
        <end position="342"/>
    </location>
</feature>
<dbReference type="InterPro" id="IPR011009">
    <property type="entry name" value="Kinase-like_dom_sf"/>
</dbReference>
<dbReference type="AlphaFoldDB" id="A0AAE1C5L9"/>
<reference evidence="2" key="1">
    <citation type="submission" date="2023-07" db="EMBL/GenBank/DDBJ databases">
        <title>Black Yeasts Isolated from many extreme environments.</title>
        <authorList>
            <person name="Coleine C."/>
            <person name="Stajich J.E."/>
            <person name="Selbmann L."/>
        </authorList>
    </citation>
    <scope>NUCLEOTIDE SEQUENCE</scope>
    <source>
        <strain evidence="2">CCFEE 5485</strain>
    </source>
</reference>
<dbReference type="Proteomes" id="UP001274830">
    <property type="component" value="Unassembled WGS sequence"/>
</dbReference>
<protein>
    <recommendedName>
        <fullName evidence="4">Protein kinase domain-containing protein</fullName>
    </recommendedName>
</protein>
<accession>A0AAE1C5L9</accession>
<name>A0AAE1C5L9_9PEZI</name>
<evidence type="ECO:0000313" key="3">
    <source>
        <dbReference type="Proteomes" id="UP001274830"/>
    </source>
</evidence>
<evidence type="ECO:0008006" key="4">
    <source>
        <dbReference type="Google" id="ProtNLM"/>
    </source>
</evidence>
<dbReference type="EMBL" id="JAUTXT010000003">
    <property type="protein sequence ID" value="KAK3678915.1"/>
    <property type="molecule type" value="Genomic_DNA"/>
</dbReference>
<organism evidence="2 3">
    <name type="scientific">Recurvomyces mirabilis</name>
    <dbReference type="NCBI Taxonomy" id="574656"/>
    <lineage>
        <taxon>Eukaryota</taxon>
        <taxon>Fungi</taxon>
        <taxon>Dikarya</taxon>
        <taxon>Ascomycota</taxon>
        <taxon>Pezizomycotina</taxon>
        <taxon>Dothideomycetes</taxon>
        <taxon>Dothideomycetidae</taxon>
        <taxon>Mycosphaerellales</taxon>
        <taxon>Teratosphaeriaceae</taxon>
        <taxon>Recurvomyces</taxon>
    </lineage>
</organism>
<feature type="region of interest" description="Disordered" evidence="1">
    <location>
        <begin position="313"/>
        <end position="342"/>
    </location>
</feature>
<dbReference type="SUPFAM" id="SSF56112">
    <property type="entry name" value="Protein kinase-like (PK-like)"/>
    <property type="match status" value="1"/>
</dbReference>
<evidence type="ECO:0000256" key="1">
    <source>
        <dbReference type="SAM" id="MobiDB-lite"/>
    </source>
</evidence>
<comment type="caution">
    <text evidence="2">The sequence shown here is derived from an EMBL/GenBank/DDBJ whole genome shotgun (WGS) entry which is preliminary data.</text>
</comment>
<keyword evidence="3" id="KW-1185">Reference proteome</keyword>
<proteinExistence type="predicted"/>
<gene>
    <name evidence="2" type="ORF">LTR78_001368</name>
</gene>